<dbReference type="EMBL" id="MSDW01000001">
    <property type="protein sequence ID" value="OKY78821.1"/>
    <property type="molecule type" value="Genomic_DNA"/>
</dbReference>
<dbReference type="Proteomes" id="UP000185744">
    <property type="component" value="Unassembled WGS sequence"/>
</dbReference>
<protein>
    <submittedName>
        <fullName evidence="1">Uncharacterized protein</fullName>
    </submittedName>
</protein>
<evidence type="ECO:0000313" key="1">
    <source>
        <dbReference type="EMBL" id="OKY78821.1"/>
    </source>
</evidence>
<reference evidence="1" key="1">
    <citation type="submission" date="2016-12" db="EMBL/GenBank/DDBJ databases">
        <title>Discovery of methanogenic haloarchaea.</title>
        <authorList>
            <person name="Sorokin D.Y."/>
            <person name="Makarova K.S."/>
            <person name="Abbas B."/>
            <person name="Ferrer M."/>
            <person name="Golyshin P.N."/>
        </authorList>
    </citation>
    <scope>NUCLEOTIDE SEQUENCE [LARGE SCALE GENOMIC DNA]</scope>
    <source>
        <strain evidence="1">HMET1</strain>
    </source>
</reference>
<proteinExistence type="predicted"/>
<evidence type="ECO:0000313" key="2">
    <source>
        <dbReference type="Proteomes" id="UP000185744"/>
    </source>
</evidence>
<dbReference type="InParanoid" id="A0A1Q6DWS9"/>
<sequence length="65" mass="7729">MDLTEKETFDEFFSLGEEEFRSKLKEYENKPIRGQDKKRSVTHLVNRSLNLKMAPKEMKHLSTIV</sequence>
<name>A0A1Q6DWS9_METT1</name>
<dbReference type="STRING" id="1903181.BTN85_1324"/>
<gene>
    <name evidence="1" type="ORF">BTN85_1324</name>
</gene>
<dbReference type="AlphaFoldDB" id="A0A1Q6DWS9"/>
<organism evidence="1 2">
    <name type="scientific">Methanohalarchaeum thermophilum</name>
    <dbReference type="NCBI Taxonomy" id="1903181"/>
    <lineage>
        <taxon>Archaea</taxon>
        <taxon>Methanobacteriati</taxon>
        <taxon>Methanobacteriota</taxon>
        <taxon>Methanonatronarchaeia</taxon>
        <taxon>Methanonatronarchaeales</taxon>
        <taxon>Methanonatronarchaeaceae</taxon>
        <taxon>Candidatus Methanohalarchaeum</taxon>
    </lineage>
</organism>
<accession>A0A1Q6DWS9</accession>
<keyword evidence="2" id="KW-1185">Reference proteome</keyword>
<comment type="caution">
    <text evidence="1">The sequence shown here is derived from an EMBL/GenBank/DDBJ whole genome shotgun (WGS) entry which is preliminary data.</text>
</comment>